<organism evidence="7">
    <name type="scientific">Amphimedon queenslandica</name>
    <name type="common">Sponge</name>
    <dbReference type="NCBI Taxonomy" id="400682"/>
    <lineage>
        <taxon>Eukaryota</taxon>
        <taxon>Metazoa</taxon>
        <taxon>Porifera</taxon>
        <taxon>Demospongiae</taxon>
        <taxon>Heteroscleromorpha</taxon>
        <taxon>Haplosclerida</taxon>
        <taxon>Niphatidae</taxon>
        <taxon>Amphimedon</taxon>
    </lineage>
</organism>
<dbReference type="eggNOG" id="KOG3573">
    <property type="taxonomic scope" value="Eukaryota"/>
</dbReference>
<proteinExistence type="inferred from homology"/>
<dbReference type="InterPro" id="IPR029030">
    <property type="entry name" value="Caspase-like_dom_sf"/>
</dbReference>
<keyword evidence="8" id="KW-1185">Reference proteome</keyword>
<evidence type="ECO:0000313" key="7">
    <source>
        <dbReference type="EnsemblMetazoa" id="Aqu2.1.04841_001"/>
    </source>
</evidence>
<feature type="domain" description="Caspase family p10" evidence="5">
    <location>
        <begin position="207"/>
        <end position="264"/>
    </location>
</feature>
<dbReference type="GO" id="GO:0004197">
    <property type="term" value="F:cysteine-type endopeptidase activity"/>
    <property type="evidence" value="ECO:0007669"/>
    <property type="project" value="InterPro"/>
</dbReference>
<dbReference type="Pfam" id="PF00656">
    <property type="entry name" value="Peptidase_C14"/>
    <property type="match status" value="1"/>
</dbReference>
<feature type="transmembrane region" description="Helical" evidence="4">
    <location>
        <begin position="21"/>
        <end position="39"/>
    </location>
</feature>
<dbReference type="SUPFAM" id="SSF52129">
    <property type="entry name" value="Caspase-like"/>
    <property type="match status" value="1"/>
</dbReference>
<name>A0A1X7SRZ3_AMPQE</name>
<evidence type="ECO:0000256" key="3">
    <source>
        <dbReference type="SAM" id="MobiDB-lite"/>
    </source>
</evidence>
<feature type="compositionally biased region" description="Polar residues" evidence="3">
    <location>
        <begin position="278"/>
        <end position="292"/>
    </location>
</feature>
<feature type="region of interest" description="Disordered" evidence="3">
    <location>
        <begin position="255"/>
        <end position="292"/>
    </location>
</feature>
<dbReference type="EnsemblMetazoa" id="XM_020007419.1">
    <property type="protein sequence ID" value="XP_019862978.1"/>
    <property type="gene ID" value="LOC105315880"/>
</dbReference>
<keyword evidence="4" id="KW-1133">Transmembrane helix</keyword>
<feature type="domain" description="Caspase family p20" evidence="6">
    <location>
        <begin position="41"/>
        <end position="159"/>
    </location>
</feature>
<dbReference type="PROSITE" id="PS50208">
    <property type="entry name" value="CASPASE_P20"/>
    <property type="match status" value="1"/>
</dbReference>
<dbReference type="InterPro" id="IPR002138">
    <property type="entry name" value="Pept_C14_p10"/>
</dbReference>
<dbReference type="Gene3D" id="3.40.50.1460">
    <property type="match status" value="1"/>
</dbReference>
<protein>
    <recommendedName>
        <fullName evidence="9">Caspase family p20 domain-containing protein</fullName>
    </recommendedName>
</protein>
<keyword evidence="4" id="KW-0472">Membrane</keyword>
<evidence type="ECO:0000256" key="4">
    <source>
        <dbReference type="SAM" id="Phobius"/>
    </source>
</evidence>
<evidence type="ECO:0000256" key="1">
    <source>
        <dbReference type="ARBA" id="ARBA00010134"/>
    </source>
</evidence>
<dbReference type="InterPro" id="IPR052039">
    <property type="entry name" value="Caspase-related_regulators"/>
</dbReference>
<accession>A0A1X7SRZ3</accession>
<dbReference type="EnsemblMetazoa" id="Aqu2.1.04841_001">
    <property type="protein sequence ID" value="Aqu2.1.04841_001"/>
    <property type="gene ID" value="Aqu2.1.04841"/>
</dbReference>
<dbReference type="PANTHER" id="PTHR22576">
    <property type="entry name" value="MUCOSA ASSOCIATED LYMPHOID TISSUE LYMPHOMA TRANSLOCATION PROTEIN 1/PARACASPASE"/>
    <property type="match status" value="1"/>
</dbReference>
<sequence>MEMSDTDSQSSCESPDSSKCILLYAIIDIFITIGIYQFGPGLCVIINNIVFHDPRNNLPSGVKDEASLNSTFTSLGFDVRVHQNKTAAEIGSIAREYSAMQHTGAFFFIISSHGGEGDVVYGTDGKAVAVQELKKRYYATNCHSLAGIPKVFVIDACRGIIKEPALQYTTKAFQSSLLSSTTSFMDSADIMTIFASARGNAAGCNEKGSFFIQKFVRVLKKHATKMNLTDMMKKVKRKIEKLQVQTPHVESSFSKDYYIQRDRQDEEEAHEEPMEQQDAANSEMISMQASFS</sequence>
<dbReference type="GO" id="GO:0006508">
    <property type="term" value="P:proteolysis"/>
    <property type="evidence" value="ECO:0007669"/>
    <property type="project" value="InterPro"/>
</dbReference>
<evidence type="ECO:0000259" key="6">
    <source>
        <dbReference type="PROSITE" id="PS50208"/>
    </source>
</evidence>
<dbReference type="Proteomes" id="UP000007879">
    <property type="component" value="Unassembled WGS sequence"/>
</dbReference>
<dbReference type="STRING" id="400682.A0A1X7SRZ3"/>
<keyword evidence="4" id="KW-0812">Transmembrane</keyword>
<dbReference type="InterPro" id="IPR011600">
    <property type="entry name" value="Pept_C14_caspase"/>
</dbReference>
<dbReference type="InterPro" id="IPR001309">
    <property type="entry name" value="Pept_C14_p20"/>
</dbReference>
<comment type="similarity">
    <text evidence="1 2">Belongs to the peptidase C14A family.</text>
</comment>
<evidence type="ECO:0000256" key="2">
    <source>
        <dbReference type="RuleBase" id="RU003971"/>
    </source>
</evidence>
<evidence type="ECO:0000313" key="8">
    <source>
        <dbReference type="Proteomes" id="UP000007879"/>
    </source>
</evidence>
<dbReference type="OrthoDB" id="6116485at2759"/>
<dbReference type="AlphaFoldDB" id="A0A1X7SRZ3"/>
<dbReference type="PRINTS" id="PR00376">
    <property type="entry name" value="IL1BCENZYME"/>
</dbReference>
<gene>
    <name evidence="7" type="primary">105315880</name>
</gene>
<dbReference type="InterPro" id="IPR015917">
    <property type="entry name" value="Pept_C14A"/>
</dbReference>
<evidence type="ECO:0008006" key="9">
    <source>
        <dbReference type="Google" id="ProtNLM"/>
    </source>
</evidence>
<dbReference type="InParanoid" id="A0A1X7SRZ3"/>
<reference evidence="8" key="1">
    <citation type="journal article" date="2010" name="Nature">
        <title>The Amphimedon queenslandica genome and the evolution of animal complexity.</title>
        <authorList>
            <person name="Srivastava M."/>
            <person name="Simakov O."/>
            <person name="Chapman J."/>
            <person name="Fahey B."/>
            <person name="Gauthier M.E."/>
            <person name="Mitros T."/>
            <person name="Richards G.S."/>
            <person name="Conaco C."/>
            <person name="Dacre M."/>
            <person name="Hellsten U."/>
            <person name="Larroux C."/>
            <person name="Putnam N.H."/>
            <person name="Stanke M."/>
            <person name="Adamska M."/>
            <person name="Darling A."/>
            <person name="Degnan S.M."/>
            <person name="Oakley T.H."/>
            <person name="Plachetzki D.C."/>
            <person name="Zhai Y."/>
            <person name="Adamski M."/>
            <person name="Calcino A."/>
            <person name="Cummins S.F."/>
            <person name="Goodstein D.M."/>
            <person name="Harris C."/>
            <person name="Jackson D.J."/>
            <person name="Leys S.P."/>
            <person name="Shu S."/>
            <person name="Woodcroft B.J."/>
            <person name="Vervoort M."/>
            <person name="Kosik K.S."/>
            <person name="Manning G."/>
            <person name="Degnan B.M."/>
            <person name="Rokhsar D.S."/>
        </authorList>
    </citation>
    <scope>NUCLEOTIDE SEQUENCE [LARGE SCALE GENOMIC DNA]</scope>
</reference>
<reference evidence="7" key="2">
    <citation type="submission" date="2017-05" db="UniProtKB">
        <authorList>
            <consortium name="EnsemblMetazoa"/>
        </authorList>
    </citation>
    <scope>IDENTIFICATION</scope>
</reference>
<dbReference type="SMART" id="SM00115">
    <property type="entry name" value="CASc"/>
    <property type="match status" value="1"/>
</dbReference>
<dbReference type="PANTHER" id="PTHR22576:SF41">
    <property type="entry name" value="CASPASE 14, APOPTOSIS-RELATED CYSTEINE PEPTIDASE"/>
    <property type="match status" value="1"/>
</dbReference>
<evidence type="ECO:0000259" key="5">
    <source>
        <dbReference type="PROSITE" id="PS50207"/>
    </source>
</evidence>
<dbReference type="PROSITE" id="PS50207">
    <property type="entry name" value="CASPASE_P10"/>
    <property type="match status" value="1"/>
</dbReference>